<feature type="short sequence motif" description="'HIGH' region" evidence="9">
    <location>
        <begin position="29"/>
        <end position="39"/>
    </location>
</feature>
<dbReference type="NCBIfam" id="TIGR00435">
    <property type="entry name" value="cysS"/>
    <property type="match status" value="1"/>
</dbReference>
<evidence type="ECO:0000259" key="11">
    <source>
        <dbReference type="Pfam" id="PF23493"/>
    </source>
</evidence>
<evidence type="ECO:0000313" key="13">
    <source>
        <dbReference type="Proteomes" id="UP000178448"/>
    </source>
</evidence>
<evidence type="ECO:0000256" key="7">
    <source>
        <dbReference type="ARBA" id="ARBA00022917"/>
    </source>
</evidence>
<comment type="cofactor">
    <cofactor evidence="9">
        <name>Zn(2+)</name>
        <dbReference type="ChEBI" id="CHEBI:29105"/>
    </cofactor>
    <text evidence="9">Binds 1 zinc ion per subunit.</text>
</comment>
<name>A0A1F5YP89_9BACT</name>
<evidence type="ECO:0000256" key="5">
    <source>
        <dbReference type="ARBA" id="ARBA00022833"/>
    </source>
</evidence>
<feature type="binding site" evidence="9">
    <location>
        <position position="255"/>
    </location>
    <ligand>
        <name>Zn(2+)</name>
        <dbReference type="ChEBI" id="CHEBI:29105"/>
    </ligand>
</feature>
<dbReference type="Pfam" id="PF23493">
    <property type="entry name" value="CysS_C"/>
    <property type="match status" value="1"/>
</dbReference>
<feature type="binding site" evidence="9">
    <location>
        <position position="259"/>
    </location>
    <ligand>
        <name>Zn(2+)</name>
        <dbReference type="ChEBI" id="CHEBI:29105"/>
    </ligand>
</feature>
<comment type="subcellular location">
    <subcellularLocation>
        <location evidence="9">Cytoplasm</location>
    </subcellularLocation>
</comment>
<gene>
    <name evidence="9" type="primary">cysS</name>
    <name evidence="12" type="ORF">A2Z33_01425</name>
</gene>
<dbReference type="GO" id="GO:0005524">
    <property type="term" value="F:ATP binding"/>
    <property type="evidence" value="ECO:0007669"/>
    <property type="project" value="UniProtKB-UniRule"/>
</dbReference>
<dbReference type="Gene3D" id="3.40.50.620">
    <property type="entry name" value="HUPs"/>
    <property type="match status" value="1"/>
</dbReference>
<dbReference type="GO" id="GO:0005829">
    <property type="term" value="C:cytosol"/>
    <property type="evidence" value="ECO:0007669"/>
    <property type="project" value="TreeGrafter"/>
</dbReference>
<dbReference type="AlphaFoldDB" id="A0A1F5YP89"/>
<evidence type="ECO:0000256" key="9">
    <source>
        <dbReference type="HAMAP-Rule" id="MF_00041"/>
    </source>
</evidence>
<dbReference type="Proteomes" id="UP000178448">
    <property type="component" value="Unassembled WGS sequence"/>
</dbReference>
<keyword evidence="3 9" id="KW-0479">Metal-binding</keyword>
<keyword evidence="5 9" id="KW-0862">Zinc</keyword>
<dbReference type="PANTHER" id="PTHR10890">
    <property type="entry name" value="CYSTEINYL-TRNA SYNTHETASE"/>
    <property type="match status" value="1"/>
</dbReference>
<evidence type="ECO:0000256" key="1">
    <source>
        <dbReference type="ARBA" id="ARBA00011245"/>
    </source>
</evidence>
<proteinExistence type="inferred from homology"/>
<keyword evidence="9" id="KW-0963">Cytoplasm</keyword>
<comment type="caution">
    <text evidence="12">The sequence shown here is derived from an EMBL/GenBank/DDBJ whole genome shotgun (WGS) entry which is preliminary data.</text>
</comment>
<comment type="subunit">
    <text evidence="1 9">Monomer.</text>
</comment>
<comment type="catalytic activity">
    <reaction evidence="9">
        <text>tRNA(Cys) + L-cysteine + ATP = L-cysteinyl-tRNA(Cys) + AMP + diphosphate</text>
        <dbReference type="Rhea" id="RHEA:17773"/>
        <dbReference type="Rhea" id="RHEA-COMP:9661"/>
        <dbReference type="Rhea" id="RHEA-COMP:9679"/>
        <dbReference type="ChEBI" id="CHEBI:30616"/>
        <dbReference type="ChEBI" id="CHEBI:33019"/>
        <dbReference type="ChEBI" id="CHEBI:35235"/>
        <dbReference type="ChEBI" id="CHEBI:78442"/>
        <dbReference type="ChEBI" id="CHEBI:78517"/>
        <dbReference type="ChEBI" id="CHEBI:456215"/>
        <dbReference type="EC" id="6.1.1.16"/>
    </reaction>
</comment>
<feature type="binding site" evidence="9">
    <location>
        <position position="230"/>
    </location>
    <ligand>
        <name>Zn(2+)</name>
        <dbReference type="ChEBI" id="CHEBI:29105"/>
    </ligand>
</feature>
<dbReference type="EMBL" id="MFJD01000009">
    <property type="protein sequence ID" value="OGG01945.1"/>
    <property type="molecule type" value="Genomic_DNA"/>
</dbReference>
<dbReference type="SUPFAM" id="SSF52374">
    <property type="entry name" value="Nucleotidylyl transferase"/>
    <property type="match status" value="1"/>
</dbReference>
<comment type="similarity">
    <text evidence="9">Belongs to the class-I aminoacyl-tRNA synthetase family.</text>
</comment>
<evidence type="ECO:0000256" key="2">
    <source>
        <dbReference type="ARBA" id="ARBA00022598"/>
    </source>
</evidence>
<dbReference type="InterPro" id="IPR015803">
    <property type="entry name" value="Cys-tRNA-ligase"/>
</dbReference>
<evidence type="ECO:0000256" key="6">
    <source>
        <dbReference type="ARBA" id="ARBA00022840"/>
    </source>
</evidence>
<accession>A0A1F5YP89</accession>
<feature type="short sequence motif" description="'KMSKS' region" evidence="9">
    <location>
        <begin position="287"/>
        <end position="291"/>
    </location>
</feature>
<feature type="domain" description="Cysteinyl-tRNA ligase anticodon binding" evidence="11">
    <location>
        <begin position="432"/>
        <end position="476"/>
    </location>
</feature>
<dbReference type="STRING" id="1798374.A2Z33_01425"/>
<dbReference type="Pfam" id="PF01406">
    <property type="entry name" value="tRNA-synt_1e"/>
    <property type="match status" value="1"/>
</dbReference>
<dbReference type="GO" id="GO:0004817">
    <property type="term" value="F:cysteine-tRNA ligase activity"/>
    <property type="evidence" value="ECO:0007669"/>
    <property type="project" value="UniProtKB-UniRule"/>
</dbReference>
<organism evidence="12 13">
    <name type="scientific">Candidatus Gottesmanbacteria bacterium RBG_16_52_11</name>
    <dbReference type="NCBI Taxonomy" id="1798374"/>
    <lineage>
        <taxon>Bacteria</taxon>
        <taxon>Candidatus Gottesmaniibacteriota</taxon>
    </lineage>
</organism>
<evidence type="ECO:0000256" key="3">
    <source>
        <dbReference type="ARBA" id="ARBA00022723"/>
    </source>
</evidence>
<dbReference type="InterPro" id="IPR056411">
    <property type="entry name" value="CysS_C"/>
</dbReference>
<feature type="domain" description="tRNA synthetases class I catalytic" evidence="10">
    <location>
        <begin position="14"/>
        <end position="334"/>
    </location>
</feature>
<dbReference type="HAMAP" id="MF_00041">
    <property type="entry name" value="Cys_tRNA_synth"/>
    <property type="match status" value="1"/>
</dbReference>
<dbReference type="GO" id="GO:0008270">
    <property type="term" value="F:zinc ion binding"/>
    <property type="evidence" value="ECO:0007669"/>
    <property type="project" value="UniProtKB-UniRule"/>
</dbReference>
<feature type="binding site" evidence="9">
    <location>
        <position position="27"/>
    </location>
    <ligand>
        <name>Zn(2+)</name>
        <dbReference type="ChEBI" id="CHEBI:29105"/>
    </ligand>
</feature>
<feature type="binding site" evidence="9">
    <location>
        <position position="290"/>
    </location>
    <ligand>
        <name>ATP</name>
        <dbReference type="ChEBI" id="CHEBI:30616"/>
    </ligand>
</feature>
<evidence type="ECO:0000256" key="8">
    <source>
        <dbReference type="ARBA" id="ARBA00023146"/>
    </source>
</evidence>
<evidence type="ECO:0000256" key="4">
    <source>
        <dbReference type="ARBA" id="ARBA00022741"/>
    </source>
</evidence>
<dbReference type="InterPro" id="IPR024909">
    <property type="entry name" value="Cys-tRNA/MSH_ligase"/>
</dbReference>
<dbReference type="SUPFAM" id="SSF47323">
    <property type="entry name" value="Anticodon-binding domain of a subclass of class I aminoacyl-tRNA synthetases"/>
    <property type="match status" value="1"/>
</dbReference>
<dbReference type="GO" id="GO:0006423">
    <property type="term" value="P:cysteinyl-tRNA aminoacylation"/>
    <property type="evidence" value="ECO:0007669"/>
    <property type="project" value="UniProtKB-UniRule"/>
</dbReference>
<dbReference type="InterPro" id="IPR032678">
    <property type="entry name" value="tRNA-synt_1_cat_dom"/>
</dbReference>
<protein>
    <recommendedName>
        <fullName evidence="9">Cysteine--tRNA ligase</fullName>
        <ecNumber evidence="9">6.1.1.16</ecNumber>
    </recommendedName>
    <alternativeName>
        <fullName evidence="9">Cysteinyl-tRNA synthetase</fullName>
        <shortName evidence="9">CysRS</shortName>
    </alternativeName>
</protein>
<evidence type="ECO:0000259" key="10">
    <source>
        <dbReference type="Pfam" id="PF01406"/>
    </source>
</evidence>
<dbReference type="PANTHER" id="PTHR10890:SF3">
    <property type="entry name" value="CYSTEINE--TRNA LIGASE, CYTOPLASMIC"/>
    <property type="match status" value="1"/>
</dbReference>
<dbReference type="EC" id="6.1.1.16" evidence="9"/>
<sequence>MKLYNTLTRKIETFEPANMGEVSFYHCGPTVYWTQHIGNLRGMTMGDLLVRTLRYLGYTVTHVRNYTDVGHLSSDADTGEDKMERGAKREGLKPQEIADKYIRIFESDAAEINLLEPTHKSRATQYIGEMIDLVSELLAKGNAYETDLAVYFDISTFPGYTALSGQNLDDLVKGAGRAEVEDPAKRSPLDFAMWFFRTGIHVGALQYWPSPFRSRLAPDGSGFPGWHIECSAMSRKLLGATIDIHMGGVEHIPIHHTNEIAQSEAASGKKFVRYWLHNEHLVVDQGKMAKSAGTGMTLTEVKSRGFDPLALRYFFLSAGYRTRQNFTWDALTDAARGLIELRIQAARARGLGLERTALSEDKLAKVDRYRQQFTDALESDLNIPAGLATCWEVLKSNIPPGDKYDLLIEFDRVLGLNLAESAETSDKLISPPDLPADAQALFFRRQELRRQGNFTEADKLRGELGKMGFTVRDTPDGDSTIRKS</sequence>
<keyword evidence="7 9" id="KW-0648">Protein biosynthesis</keyword>
<keyword evidence="4 9" id="KW-0547">Nucleotide-binding</keyword>
<dbReference type="Gene3D" id="1.20.120.1910">
    <property type="entry name" value="Cysteine-tRNA ligase, C-terminal anti-codon recognition domain"/>
    <property type="match status" value="1"/>
</dbReference>
<dbReference type="PRINTS" id="PR00983">
    <property type="entry name" value="TRNASYNTHCYS"/>
</dbReference>
<dbReference type="InterPro" id="IPR009080">
    <property type="entry name" value="tRNAsynth_Ia_anticodon-bd"/>
</dbReference>
<keyword evidence="2 9" id="KW-0436">Ligase</keyword>
<evidence type="ECO:0000313" key="12">
    <source>
        <dbReference type="EMBL" id="OGG01945.1"/>
    </source>
</evidence>
<keyword evidence="8 9" id="KW-0030">Aminoacyl-tRNA synthetase</keyword>
<keyword evidence="6 9" id="KW-0067">ATP-binding</keyword>
<dbReference type="InterPro" id="IPR014729">
    <property type="entry name" value="Rossmann-like_a/b/a_fold"/>
</dbReference>
<reference evidence="12 13" key="1">
    <citation type="journal article" date="2016" name="Nat. Commun.">
        <title>Thousands of microbial genomes shed light on interconnected biogeochemical processes in an aquifer system.</title>
        <authorList>
            <person name="Anantharaman K."/>
            <person name="Brown C.T."/>
            <person name="Hug L.A."/>
            <person name="Sharon I."/>
            <person name="Castelle C.J."/>
            <person name="Probst A.J."/>
            <person name="Thomas B.C."/>
            <person name="Singh A."/>
            <person name="Wilkins M.J."/>
            <person name="Karaoz U."/>
            <person name="Brodie E.L."/>
            <person name="Williams K.H."/>
            <person name="Hubbard S.S."/>
            <person name="Banfield J.F."/>
        </authorList>
    </citation>
    <scope>NUCLEOTIDE SEQUENCE [LARGE SCALE GENOMIC DNA]</scope>
</reference>